<feature type="compositionally biased region" description="Basic and acidic residues" evidence="2">
    <location>
        <begin position="30"/>
        <end position="46"/>
    </location>
</feature>
<dbReference type="Proteomes" id="UP001628220">
    <property type="component" value="Unassembled WGS sequence"/>
</dbReference>
<organism evidence="4 5">
    <name type="scientific">Porphyromonas miyakawae</name>
    <dbReference type="NCBI Taxonomy" id="3137470"/>
    <lineage>
        <taxon>Bacteria</taxon>
        <taxon>Pseudomonadati</taxon>
        <taxon>Bacteroidota</taxon>
        <taxon>Bacteroidia</taxon>
        <taxon>Bacteroidales</taxon>
        <taxon>Porphyromonadaceae</taxon>
        <taxon>Porphyromonas</taxon>
    </lineage>
</organism>
<dbReference type="Gene3D" id="1.10.287.1490">
    <property type="match status" value="1"/>
</dbReference>
<dbReference type="RefSeq" id="WP_411915508.1">
    <property type="nucleotide sequence ID" value="NZ_BAAFSF010000001.1"/>
</dbReference>
<evidence type="ECO:0000313" key="4">
    <source>
        <dbReference type="EMBL" id="GAB1251704.1"/>
    </source>
</evidence>
<dbReference type="EMBL" id="BAAFSF010000001">
    <property type="protein sequence ID" value="GAB1251704.1"/>
    <property type="molecule type" value="Genomic_DNA"/>
</dbReference>
<evidence type="ECO:0000259" key="3">
    <source>
        <dbReference type="Pfam" id="PF02591"/>
    </source>
</evidence>
<comment type="caution">
    <text evidence="4">The sequence shown here is derived from an EMBL/GenBank/DDBJ whole genome shotgun (WGS) entry which is preliminary data.</text>
</comment>
<dbReference type="InterPro" id="IPR003743">
    <property type="entry name" value="Zf-RING_7"/>
</dbReference>
<accession>A0ABQ0E1V1</accession>
<dbReference type="PANTHER" id="PTHR39082">
    <property type="entry name" value="PHOSPHOLIPASE C-BETA-2-RELATED"/>
    <property type="match status" value="1"/>
</dbReference>
<sequence length="298" mass="33910">MATKKSEDKISKKKEVTTSSKTTAKKTSKKKADTVKEDAPAETETAVKEVKPVNKIEIKLRSVARLQTVLSSIDKIKTLRGELPLEVQHIEDNLAGIQTRLDNYSAAAKALTTSITNERNKISSSRELLEKYRRQLDHVRNNREYDSLSKEIEYQELELQLSEKRIKEYTAELNGRKEDIAKLKETYELRSGDLSAKKGELDKIIEETEAEEQKLVKEAKECEAKVEDERLLKAFHRIRGAAHNGLAVVPIDRDACGGCFNRIPPQRQLEIKLAKKIIVCEYCGRIVVDPDLFEEESK</sequence>
<evidence type="ECO:0000256" key="1">
    <source>
        <dbReference type="SAM" id="Coils"/>
    </source>
</evidence>
<gene>
    <name evidence="4" type="ORF">Tsumi_08080</name>
</gene>
<evidence type="ECO:0000313" key="5">
    <source>
        <dbReference type="Proteomes" id="UP001628220"/>
    </source>
</evidence>
<dbReference type="Pfam" id="PF02591">
    <property type="entry name" value="Zn_ribbon_9"/>
    <property type="match status" value="1"/>
</dbReference>
<keyword evidence="5" id="KW-1185">Reference proteome</keyword>
<keyword evidence="1" id="KW-0175">Coiled coil</keyword>
<feature type="region of interest" description="Disordered" evidence="2">
    <location>
        <begin position="1"/>
        <end position="46"/>
    </location>
</feature>
<dbReference type="PANTHER" id="PTHR39082:SF1">
    <property type="entry name" value="SCAVENGER RECEPTOR CLASS A MEMBER 3"/>
    <property type="match status" value="1"/>
</dbReference>
<proteinExistence type="predicted"/>
<feature type="domain" description="C4-type zinc ribbon" evidence="3">
    <location>
        <begin position="255"/>
        <end position="287"/>
    </location>
</feature>
<protein>
    <submittedName>
        <fullName evidence="4">C4-type zinc ribbon domain-containing protein</fullName>
    </submittedName>
</protein>
<reference evidence="4 5" key="1">
    <citation type="journal article" date="2025" name="Int. J. Syst. Evol. Microbiol.">
        <title>Desulfovibrio falkowii sp. nov., Porphyromonas miyakawae sp. nov., Mediterraneibacter flintii sp. nov. and Owariibacterium komagatae gen. nov., sp. nov., isolated from human faeces.</title>
        <authorList>
            <person name="Hamaguchi T."/>
            <person name="Ohara M."/>
            <person name="Hisatomi A."/>
            <person name="Sekiguchi K."/>
            <person name="Takeda J.I."/>
            <person name="Ueyama J."/>
            <person name="Ito M."/>
            <person name="Nishiwaki H."/>
            <person name="Ogi T."/>
            <person name="Hirayama M."/>
            <person name="Ohkuma M."/>
            <person name="Sakamoto M."/>
            <person name="Ohno K."/>
        </authorList>
    </citation>
    <scope>NUCLEOTIDE SEQUENCE [LARGE SCALE GENOMIC DNA]</scope>
    <source>
        <strain evidence="4 5">13CB11C</strain>
    </source>
</reference>
<dbReference type="InterPro" id="IPR052376">
    <property type="entry name" value="Oxidative_Scav/Glycosyltrans"/>
</dbReference>
<evidence type="ECO:0000256" key="2">
    <source>
        <dbReference type="SAM" id="MobiDB-lite"/>
    </source>
</evidence>
<name>A0ABQ0E1V1_9PORP</name>
<feature type="compositionally biased region" description="Basic and acidic residues" evidence="2">
    <location>
        <begin position="1"/>
        <end position="16"/>
    </location>
</feature>
<feature type="coiled-coil region" evidence="1">
    <location>
        <begin position="115"/>
        <end position="225"/>
    </location>
</feature>